<dbReference type="Gene3D" id="1.25.40.10">
    <property type="entry name" value="Tetratricopeptide repeat domain"/>
    <property type="match status" value="1"/>
</dbReference>
<proteinExistence type="predicted"/>
<organism evidence="1 2">
    <name type="scientific">Leptospira ryugenii</name>
    <dbReference type="NCBI Taxonomy" id="1917863"/>
    <lineage>
        <taxon>Bacteria</taxon>
        <taxon>Pseudomonadati</taxon>
        <taxon>Spirochaetota</taxon>
        <taxon>Spirochaetia</taxon>
        <taxon>Leptospirales</taxon>
        <taxon>Leptospiraceae</taxon>
        <taxon>Leptospira</taxon>
    </lineage>
</organism>
<dbReference type="RefSeq" id="WP_108973601.1">
    <property type="nucleotide sequence ID" value="NZ_BFBB01000002.1"/>
</dbReference>
<dbReference type="EMBL" id="BFBB01000002">
    <property type="protein sequence ID" value="GBF49109.1"/>
    <property type="molecule type" value="Genomic_DNA"/>
</dbReference>
<sequence length="267" mass="30836">MANQAMKEISTSVENEAWELFEVGSWDEVIELAKTHPNHFFLQHLSYLAEYELQSKAMGIPPKGISSLSPLVESLSNFLLGNYKEAGNQLNLYFQSSQAMICYSIIQLAIKIYFRAEMYAECRALISSYKKLNLGASFVKEEITVLYHLRRYEELLKLFRENIKLLNDVEVHKIVGMSLLFLDRHKEANLIFDNIPGKLTLPSFEEKRKAYTEVYGKIKQLEKDSKDLSLRELEDMGFAYLFHGDYEKAEKTFLSITSKLKSKLCIA</sequence>
<comment type="caution">
    <text evidence="1">The sequence shown here is derived from an EMBL/GenBank/DDBJ whole genome shotgun (WGS) entry which is preliminary data.</text>
</comment>
<evidence type="ECO:0000313" key="1">
    <source>
        <dbReference type="EMBL" id="GBF49109.1"/>
    </source>
</evidence>
<protein>
    <recommendedName>
        <fullName evidence="3">Tetratricopeptide repeat protein</fullName>
    </recommendedName>
</protein>
<evidence type="ECO:0000313" key="2">
    <source>
        <dbReference type="Proteomes" id="UP000245133"/>
    </source>
</evidence>
<accession>A0A2P2DWU8</accession>
<gene>
    <name evidence="1" type="ORF">LPTSP4_06190</name>
</gene>
<dbReference type="Proteomes" id="UP000245133">
    <property type="component" value="Unassembled WGS sequence"/>
</dbReference>
<keyword evidence="2" id="KW-1185">Reference proteome</keyword>
<evidence type="ECO:0008006" key="3">
    <source>
        <dbReference type="Google" id="ProtNLM"/>
    </source>
</evidence>
<name>A0A2P2DWU8_9LEPT</name>
<reference evidence="1 2" key="1">
    <citation type="submission" date="2018-02" db="EMBL/GenBank/DDBJ databases">
        <title>Novel Leptospira species isolated from soil and water in Japan.</title>
        <authorList>
            <person name="Nakao R."/>
            <person name="Masuzawa T."/>
        </authorList>
    </citation>
    <scope>NUCLEOTIDE SEQUENCE [LARGE SCALE GENOMIC DNA]</scope>
    <source>
        <strain evidence="1 2">YH101</strain>
    </source>
</reference>
<dbReference type="AlphaFoldDB" id="A0A2P2DWU8"/>
<dbReference type="InterPro" id="IPR011990">
    <property type="entry name" value="TPR-like_helical_dom_sf"/>
</dbReference>
<dbReference type="OrthoDB" id="343191at2"/>